<dbReference type="Proteomes" id="UP001341840">
    <property type="component" value="Unassembled WGS sequence"/>
</dbReference>
<sequence>MRVQIWGLPKHCKTTTLEKKIVVTLGRVANCEIFETTRDLTELGMGLSLKAFSLALSPFRKGVTCPRSNELSPRRNTPPRVSGAHMVGVCNQELEVERTRWNLLSPGPQLMHLGTKLNPCRRALTLAGRGVYE</sequence>
<name>A0ABU6Y296_9FABA</name>
<reference evidence="1 2" key="1">
    <citation type="journal article" date="2023" name="Plants (Basel)">
        <title>Bridging the Gap: Combining Genomics and Transcriptomics Approaches to Understand Stylosanthes scabra, an Orphan Legume from the Brazilian Caatinga.</title>
        <authorList>
            <person name="Ferreira-Neto J.R.C."/>
            <person name="da Silva M.D."/>
            <person name="Binneck E."/>
            <person name="de Melo N.F."/>
            <person name="da Silva R.H."/>
            <person name="de Melo A.L.T.M."/>
            <person name="Pandolfi V."/>
            <person name="Bustamante F.O."/>
            <person name="Brasileiro-Vidal A.C."/>
            <person name="Benko-Iseppon A.M."/>
        </authorList>
    </citation>
    <scope>NUCLEOTIDE SEQUENCE [LARGE SCALE GENOMIC DNA]</scope>
    <source>
        <tissue evidence="1">Leaves</tissue>
    </source>
</reference>
<dbReference type="EMBL" id="JASCZI010241663">
    <property type="protein sequence ID" value="MED6203916.1"/>
    <property type="molecule type" value="Genomic_DNA"/>
</dbReference>
<gene>
    <name evidence="1" type="ORF">PIB30_004045</name>
</gene>
<organism evidence="1 2">
    <name type="scientific">Stylosanthes scabra</name>
    <dbReference type="NCBI Taxonomy" id="79078"/>
    <lineage>
        <taxon>Eukaryota</taxon>
        <taxon>Viridiplantae</taxon>
        <taxon>Streptophyta</taxon>
        <taxon>Embryophyta</taxon>
        <taxon>Tracheophyta</taxon>
        <taxon>Spermatophyta</taxon>
        <taxon>Magnoliopsida</taxon>
        <taxon>eudicotyledons</taxon>
        <taxon>Gunneridae</taxon>
        <taxon>Pentapetalae</taxon>
        <taxon>rosids</taxon>
        <taxon>fabids</taxon>
        <taxon>Fabales</taxon>
        <taxon>Fabaceae</taxon>
        <taxon>Papilionoideae</taxon>
        <taxon>50 kb inversion clade</taxon>
        <taxon>dalbergioids sensu lato</taxon>
        <taxon>Dalbergieae</taxon>
        <taxon>Pterocarpus clade</taxon>
        <taxon>Stylosanthes</taxon>
    </lineage>
</organism>
<protein>
    <submittedName>
        <fullName evidence="1">Uncharacterized protein</fullName>
    </submittedName>
</protein>
<evidence type="ECO:0000313" key="1">
    <source>
        <dbReference type="EMBL" id="MED6203916.1"/>
    </source>
</evidence>
<comment type="caution">
    <text evidence="1">The sequence shown here is derived from an EMBL/GenBank/DDBJ whole genome shotgun (WGS) entry which is preliminary data.</text>
</comment>
<accession>A0ABU6Y296</accession>
<keyword evidence="2" id="KW-1185">Reference proteome</keyword>
<proteinExistence type="predicted"/>
<evidence type="ECO:0000313" key="2">
    <source>
        <dbReference type="Proteomes" id="UP001341840"/>
    </source>
</evidence>